<sequence>LKPKYGKDGSQALVKSKVRKVIPEAKCSDEALQKRMERSEKIYKLFNSIGKEKISRIKSIPPGFILNLTKDKKNYVMAKILKRKIMSSELELLKQCNIELEAENAELRKENTEIPDLRRKISEFDGERAELMRGIAETLKMIKEERARHAVENAKLKARIQ</sequence>
<keyword evidence="3" id="KW-1185">Reference proteome</keyword>
<gene>
    <name evidence="2" type="ORF">GMARGA_LOCUS24416</name>
</gene>
<evidence type="ECO:0000313" key="2">
    <source>
        <dbReference type="EMBL" id="CAG8807008.1"/>
    </source>
</evidence>
<reference evidence="2 3" key="1">
    <citation type="submission" date="2021-06" db="EMBL/GenBank/DDBJ databases">
        <authorList>
            <person name="Kallberg Y."/>
            <person name="Tangrot J."/>
            <person name="Rosling A."/>
        </authorList>
    </citation>
    <scope>NUCLEOTIDE SEQUENCE [LARGE SCALE GENOMIC DNA]</scope>
    <source>
        <strain evidence="2 3">120-4 pot B 10/14</strain>
    </source>
</reference>
<feature type="coiled-coil region" evidence="1">
    <location>
        <begin position="90"/>
        <end position="159"/>
    </location>
</feature>
<name>A0ABN7VZ43_GIGMA</name>
<evidence type="ECO:0000313" key="3">
    <source>
        <dbReference type="Proteomes" id="UP000789901"/>
    </source>
</evidence>
<dbReference type="EMBL" id="CAJVQB010025713">
    <property type="protein sequence ID" value="CAG8807008.1"/>
    <property type="molecule type" value="Genomic_DNA"/>
</dbReference>
<accession>A0ABN7VZ43</accession>
<keyword evidence="1" id="KW-0175">Coiled coil</keyword>
<protein>
    <submittedName>
        <fullName evidence="2">26746_t:CDS:1</fullName>
    </submittedName>
</protein>
<dbReference type="Proteomes" id="UP000789901">
    <property type="component" value="Unassembled WGS sequence"/>
</dbReference>
<comment type="caution">
    <text evidence="2">The sequence shown here is derived from an EMBL/GenBank/DDBJ whole genome shotgun (WGS) entry which is preliminary data.</text>
</comment>
<proteinExistence type="predicted"/>
<evidence type="ECO:0000256" key="1">
    <source>
        <dbReference type="SAM" id="Coils"/>
    </source>
</evidence>
<feature type="non-terminal residue" evidence="2">
    <location>
        <position position="1"/>
    </location>
</feature>
<organism evidence="2 3">
    <name type="scientific">Gigaspora margarita</name>
    <dbReference type="NCBI Taxonomy" id="4874"/>
    <lineage>
        <taxon>Eukaryota</taxon>
        <taxon>Fungi</taxon>
        <taxon>Fungi incertae sedis</taxon>
        <taxon>Mucoromycota</taxon>
        <taxon>Glomeromycotina</taxon>
        <taxon>Glomeromycetes</taxon>
        <taxon>Diversisporales</taxon>
        <taxon>Gigasporaceae</taxon>
        <taxon>Gigaspora</taxon>
    </lineage>
</organism>